<reference evidence="1" key="1">
    <citation type="submission" date="2021-02" db="EMBL/GenBank/DDBJ databases">
        <authorList>
            <consortium name="DOE Joint Genome Institute"/>
            <person name="Ahrendt S."/>
            <person name="Looney B.P."/>
            <person name="Miyauchi S."/>
            <person name="Morin E."/>
            <person name="Drula E."/>
            <person name="Courty P.E."/>
            <person name="Chicoki N."/>
            <person name="Fauchery L."/>
            <person name="Kohler A."/>
            <person name="Kuo A."/>
            <person name="Labutti K."/>
            <person name="Pangilinan J."/>
            <person name="Lipzen A."/>
            <person name="Riley R."/>
            <person name="Andreopoulos W."/>
            <person name="He G."/>
            <person name="Johnson J."/>
            <person name="Barry K.W."/>
            <person name="Grigoriev I.V."/>
            <person name="Nagy L."/>
            <person name="Hibbett D."/>
            <person name="Henrissat B."/>
            <person name="Matheny P.B."/>
            <person name="Labbe J."/>
            <person name="Martin F."/>
        </authorList>
    </citation>
    <scope>NUCLEOTIDE SEQUENCE</scope>
    <source>
        <strain evidence="1">FP105234-sp</strain>
    </source>
</reference>
<sequence length="312" mass="34937">MAKDHESAETVLWSTLMCNYSSTGSLAFTFWDLLLTSDDMIQTVWTKPWTLTSYICVAFRAFSLASQIVASVLTLGATETNTTTVSATLCLRLIIFQGAASQVLTLLLQIVLILRVVALYHDRPFMRYILGLLWIIELVFMSLILRVVSDGVRFNPQCVVTRFPVIVSVFFVLPIVMEALLFFLTMKKFRRSFRDGWVRARAPWIQQFMSDGIWAFVLPLVSAIVNLICMATLNSALSSVAFTWQIAIPAYAGYNLIIHLRKVAPVEATRYELDTGIYLDTIAMNASNYASRRGCQNHTISTASTGTEAIVV</sequence>
<reference evidence="1" key="2">
    <citation type="journal article" date="2022" name="New Phytol.">
        <title>Evolutionary transition to the ectomycorrhizal habit in the genomes of a hyperdiverse lineage of mushroom-forming fungi.</title>
        <authorList>
            <person name="Looney B."/>
            <person name="Miyauchi S."/>
            <person name="Morin E."/>
            <person name="Drula E."/>
            <person name="Courty P.E."/>
            <person name="Kohler A."/>
            <person name="Kuo A."/>
            <person name="LaButti K."/>
            <person name="Pangilinan J."/>
            <person name="Lipzen A."/>
            <person name="Riley R."/>
            <person name="Andreopoulos W."/>
            <person name="He G."/>
            <person name="Johnson J."/>
            <person name="Nolan M."/>
            <person name="Tritt A."/>
            <person name="Barry K.W."/>
            <person name="Grigoriev I.V."/>
            <person name="Nagy L.G."/>
            <person name="Hibbett D."/>
            <person name="Henrissat B."/>
            <person name="Matheny P.B."/>
            <person name="Labbe J."/>
            <person name="Martin F.M."/>
        </authorList>
    </citation>
    <scope>NUCLEOTIDE SEQUENCE</scope>
    <source>
        <strain evidence="1">FP105234-sp</strain>
    </source>
</reference>
<evidence type="ECO:0000313" key="2">
    <source>
        <dbReference type="Proteomes" id="UP000814033"/>
    </source>
</evidence>
<accession>A0ACB8RV32</accession>
<evidence type="ECO:0000313" key="1">
    <source>
        <dbReference type="EMBL" id="KAI0047682.1"/>
    </source>
</evidence>
<gene>
    <name evidence="1" type="ORF">FA95DRAFT_1558887</name>
</gene>
<name>A0ACB8RV32_9AGAM</name>
<dbReference type="EMBL" id="MU275900">
    <property type="protein sequence ID" value="KAI0047682.1"/>
    <property type="molecule type" value="Genomic_DNA"/>
</dbReference>
<organism evidence="1 2">
    <name type="scientific">Auriscalpium vulgare</name>
    <dbReference type="NCBI Taxonomy" id="40419"/>
    <lineage>
        <taxon>Eukaryota</taxon>
        <taxon>Fungi</taxon>
        <taxon>Dikarya</taxon>
        <taxon>Basidiomycota</taxon>
        <taxon>Agaricomycotina</taxon>
        <taxon>Agaricomycetes</taxon>
        <taxon>Russulales</taxon>
        <taxon>Auriscalpiaceae</taxon>
        <taxon>Auriscalpium</taxon>
    </lineage>
</organism>
<proteinExistence type="predicted"/>
<comment type="caution">
    <text evidence="1">The sequence shown here is derived from an EMBL/GenBank/DDBJ whole genome shotgun (WGS) entry which is preliminary data.</text>
</comment>
<dbReference type="Proteomes" id="UP000814033">
    <property type="component" value="Unassembled WGS sequence"/>
</dbReference>
<keyword evidence="2" id="KW-1185">Reference proteome</keyword>
<protein>
    <submittedName>
        <fullName evidence="1">Uncharacterized protein</fullName>
    </submittedName>
</protein>